<sequence>MYKGKKILAIIPARGGSKGLPGKNIRPLLGKPLIAWSIEHAQKSELVDEIFISTDSQGIADVAETFGVKVPTLRPAELAVDTAPSSAFIEYTINKYKSEGKDFDYFILLEPTSPLREVEDVDKSIRQLIDNPEFDSIVGVCKAEDVHPAFMVKVGERGELKPYEAEMKALRRQELPDVFYFEGTVYVSKCSAFIEKKAFYHDSTLPYIVPKWKAPEVDDIVDFVTIEAILKAKQEGLIK</sequence>
<dbReference type="Gene3D" id="3.90.550.10">
    <property type="entry name" value="Spore Coat Polysaccharide Biosynthesis Protein SpsA, Chain A"/>
    <property type="match status" value="1"/>
</dbReference>
<dbReference type="AlphaFoldDB" id="A0A174QVP9"/>
<name>A0A174QVP9_BACUN</name>
<protein>
    <submittedName>
        <fullName evidence="1">Pseudaminic acid CMP-transferase</fullName>
        <ecNumber evidence="1">2.7.7.43</ecNumber>
    </submittedName>
</protein>
<proteinExistence type="predicted"/>
<keyword evidence="1" id="KW-0548">Nucleotidyltransferase</keyword>
<evidence type="ECO:0000313" key="2">
    <source>
        <dbReference type="Proteomes" id="UP000095766"/>
    </source>
</evidence>
<dbReference type="RefSeq" id="WP_057253314.1">
    <property type="nucleotide sequence ID" value="NZ_CZAO01000010.1"/>
</dbReference>
<dbReference type="InterPro" id="IPR029044">
    <property type="entry name" value="Nucleotide-diphossugar_trans"/>
</dbReference>
<reference evidence="1 2" key="1">
    <citation type="submission" date="2015-09" db="EMBL/GenBank/DDBJ databases">
        <authorList>
            <consortium name="Pathogen Informatics"/>
        </authorList>
    </citation>
    <scope>NUCLEOTIDE SEQUENCE [LARGE SCALE GENOMIC DNA]</scope>
    <source>
        <strain evidence="1 2">2789STDY5834898</strain>
    </source>
</reference>
<dbReference type="PANTHER" id="PTHR21485:SF6">
    <property type="entry name" value="N-ACYLNEURAMINATE CYTIDYLYLTRANSFERASE-RELATED"/>
    <property type="match status" value="1"/>
</dbReference>
<dbReference type="PANTHER" id="PTHR21485">
    <property type="entry name" value="HAD SUPERFAMILY MEMBERS CMAS AND KDSC"/>
    <property type="match status" value="1"/>
</dbReference>
<evidence type="ECO:0000313" key="1">
    <source>
        <dbReference type="EMBL" id="CUP77292.1"/>
    </source>
</evidence>
<gene>
    <name evidence="1" type="primary">neuA_2</name>
    <name evidence="1" type="ORF">ERS852510_02315</name>
</gene>
<dbReference type="EMBL" id="CZAO01000010">
    <property type="protein sequence ID" value="CUP77292.1"/>
    <property type="molecule type" value="Genomic_DNA"/>
</dbReference>
<accession>A0A174QVP9</accession>
<keyword evidence="1" id="KW-0808">Transferase</keyword>
<dbReference type="InterPro" id="IPR003329">
    <property type="entry name" value="Cytidylyl_trans"/>
</dbReference>
<dbReference type="Pfam" id="PF02348">
    <property type="entry name" value="CTP_transf_3"/>
    <property type="match status" value="1"/>
</dbReference>
<dbReference type="Proteomes" id="UP000095766">
    <property type="component" value="Unassembled WGS sequence"/>
</dbReference>
<dbReference type="EC" id="2.7.7.43" evidence="1"/>
<organism evidence="1 2">
    <name type="scientific">Bacteroides uniformis</name>
    <dbReference type="NCBI Taxonomy" id="820"/>
    <lineage>
        <taxon>Bacteria</taxon>
        <taxon>Pseudomonadati</taxon>
        <taxon>Bacteroidota</taxon>
        <taxon>Bacteroidia</taxon>
        <taxon>Bacteroidales</taxon>
        <taxon>Bacteroidaceae</taxon>
        <taxon>Bacteroides</taxon>
    </lineage>
</organism>
<dbReference type="GO" id="GO:0008781">
    <property type="term" value="F:N-acylneuraminate cytidylyltransferase activity"/>
    <property type="evidence" value="ECO:0007669"/>
    <property type="project" value="UniProtKB-EC"/>
</dbReference>
<dbReference type="CDD" id="cd02513">
    <property type="entry name" value="CMP-NeuAc_Synthase"/>
    <property type="match status" value="1"/>
</dbReference>
<dbReference type="SUPFAM" id="SSF53448">
    <property type="entry name" value="Nucleotide-diphospho-sugar transferases"/>
    <property type="match status" value="1"/>
</dbReference>
<dbReference type="InterPro" id="IPR050793">
    <property type="entry name" value="CMP-NeuNAc_synthase"/>
</dbReference>